<evidence type="ECO:0000256" key="1">
    <source>
        <dbReference type="ARBA" id="ARBA00001947"/>
    </source>
</evidence>
<sequence>MADVAALRKDRQIKYFLRCLKTFLPYQYTSNDSSRMTLAFFTLAGLDLLGALGDNISPAERQGYIDWIYHCQVPSGGFRGFPGTIFGDSKRTAENECWDPANIPATFFALMALIVLGDDLTRVKRRECLLWLRNTQRDDGSFGEMLGLGGQIEGSNDLRFCCCAAGVRYILRGKDAAYLKDIDDININRLISHIEDCQSYDGGFSVSPMAESHAGLTYCALASLSFLGCTPPVVSHSIPFLSLTTTKFEDLIHWLAWRQTTDLEEAYECESDTGKQITSGVDRSIDEKVAALPNIPCPSQQPSEHLHWAGFNGRSNKIADTCYSFWVTGSLGILDSLNVINAEANRRYLLEKTQHIIGGFGKCVGDPPDLLHSYLALASLGLFGEAGIASVDPTFCTSKRARRHLESLSWWTSVESKK</sequence>
<evidence type="ECO:0000256" key="7">
    <source>
        <dbReference type="ARBA" id="ARBA00022833"/>
    </source>
</evidence>
<evidence type="ECO:0000256" key="3">
    <source>
        <dbReference type="ARBA" id="ARBA00022602"/>
    </source>
</evidence>
<keyword evidence="7" id="KW-0862">Zinc</keyword>
<protein>
    <recommendedName>
        <fullName evidence="8">Prenyltransferase alpha-alpha toroid domain-containing protein</fullName>
    </recommendedName>
</protein>
<accession>A0A1J9QD13</accession>
<keyword evidence="4" id="KW-0808">Transferase</keyword>
<dbReference type="PANTHER" id="PTHR11774">
    <property type="entry name" value="GERANYLGERANYL TRANSFERASE TYPE BETA SUBUNIT"/>
    <property type="match status" value="1"/>
</dbReference>
<evidence type="ECO:0000256" key="2">
    <source>
        <dbReference type="ARBA" id="ARBA00010497"/>
    </source>
</evidence>
<dbReference type="AlphaFoldDB" id="A0A1J9QD13"/>
<keyword evidence="10" id="KW-1185">Reference proteome</keyword>
<proteinExistence type="inferred from homology"/>
<feature type="domain" description="Prenyltransferase alpha-alpha toroid" evidence="8">
    <location>
        <begin position="7"/>
        <end position="396"/>
    </location>
</feature>
<dbReference type="InterPro" id="IPR008930">
    <property type="entry name" value="Terpenoid_cyclase/PrenylTrfase"/>
</dbReference>
<evidence type="ECO:0000256" key="6">
    <source>
        <dbReference type="ARBA" id="ARBA00022737"/>
    </source>
</evidence>
<gene>
    <name evidence="9" type="ORF">ACJ73_09252</name>
</gene>
<dbReference type="EMBL" id="LGTZ01002519">
    <property type="protein sequence ID" value="OJD13061.1"/>
    <property type="molecule type" value="Genomic_DNA"/>
</dbReference>
<keyword evidence="5" id="KW-0479">Metal-binding</keyword>
<comment type="caution">
    <text evidence="9">The sequence shown here is derived from an EMBL/GenBank/DDBJ whole genome shotgun (WGS) entry which is preliminary data.</text>
</comment>
<dbReference type="InterPro" id="IPR045089">
    <property type="entry name" value="PGGT1B-like"/>
</dbReference>
<dbReference type="SUPFAM" id="SSF48239">
    <property type="entry name" value="Terpenoid cyclases/Protein prenyltransferases"/>
    <property type="match status" value="1"/>
</dbReference>
<comment type="cofactor">
    <cofactor evidence="1">
        <name>Zn(2+)</name>
        <dbReference type="ChEBI" id="CHEBI:29105"/>
    </cofactor>
</comment>
<dbReference type="GO" id="GO:0004662">
    <property type="term" value="F:CAAX-protein geranylgeranyltransferase activity"/>
    <property type="evidence" value="ECO:0007669"/>
    <property type="project" value="TreeGrafter"/>
</dbReference>
<organism evidence="9 10">
    <name type="scientific">Blastomyces percursus</name>
    <dbReference type="NCBI Taxonomy" id="1658174"/>
    <lineage>
        <taxon>Eukaryota</taxon>
        <taxon>Fungi</taxon>
        <taxon>Dikarya</taxon>
        <taxon>Ascomycota</taxon>
        <taxon>Pezizomycotina</taxon>
        <taxon>Eurotiomycetes</taxon>
        <taxon>Eurotiomycetidae</taxon>
        <taxon>Onygenales</taxon>
        <taxon>Ajellomycetaceae</taxon>
        <taxon>Blastomyces</taxon>
    </lineage>
</organism>
<dbReference type="STRING" id="1658174.A0A1J9QD13"/>
<dbReference type="OrthoDB" id="24893at2759"/>
<dbReference type="PANTHER" id="PTHR11774:SF4">
    <property type="entry name" value="GERANYLGERANYL TRANSFERASE TYPE-1 SUBUNIT BETA"/>
    <property type="match status" value="1"/>
</dbReference>
<evidence type="ECO:0000259" key="8">
    <source>
        <dbReference type="Pfam" id="PF00432"/>
    </source>
</evidence>
<evidence type="ECO:0000313" key="10">
    <source>
        <dbReference type="Proteomes" id="UP000242791"/>
    </source>
</evidence>
<dbReference type="Pfam" id="PF00432">
    <property type="entry name" value="Prenyltrans"/>
    <property type="match status" value="1"/>
</dbReference>
<dbReference type="InterPro" id="IPR001330">
    <property type="entry name" value="Prenyltrans"/>
</dbReference>
<reference evidence="9 10" key="1">
    <citation type="submission" date="2015-08" db="EMBL/GenBank/DDBJ databases">
        <title>Emmonsia species relationships and genome sequence.</title>
        <authorList>
            <person name="Cuomo C.A."/>
            <person name="Schwartz I.S."/>
            <person name="Kenyon C."/>
            <person name="De Hoog G.S."/>
            <person name="Govender N.P."/>
            <person name="Botha A."/>
            <person name="Moreno L."/>
            <person name="De Vries M."/>
            <person name="Munoz J.F."/>
            <person name="Stielow J.B."/>
        </authorList>
    </citation>
    <scope>NUCLEOTIDE SEQUENCE [LARGE SCALE GENOMIC DNA]</scope>
    <source>
        <strain evidence="9 10">EI222</strain>
    </source>
</reference>
<keyword evidence="6" id="KW-0677">Repeat</keyword>
<dbReference type="Proteomes" id="UP000242791">
    <property type="component" value="Unassembled WGS sequence"/>
</dbReference>
<evidence type="ECO:0000256" key="4">
    <source>
        <dbReference type="ARBA" id="ARBA00022679"/>
    </source>
</evidence>
<comment type="similarity">
    <text evidence="2">Belongs to the protein prenyltransferase subunit beta family.</text>
</comment>
<dbReference type="Gene3D" id="1.50.10.20">
    <property type="match status" value="1"/>
</dbReference>
<dbReference type="GO" id="GO:0005953">
    <property type="term" value="C:CAAX-protein geranylgeranyltransferase complex"/>
    <property type="evidence" value="ECO:0007669"/>
    <property type="project" value="TreeGrafter"/>
</dbReference>
<keyword evidence="3" id="KW-0637">Prenyltransferase</keyword>
<dbReference type="GO" id="GO:0046872">
    <property type="term" value="F:metal ion binding"/>
    <property type="evidence" value="ECO:0007669"/>
    <property type="project" value="UniProtKB-KW"/>
</dbReference>
<dbReference type="VEuPathDB" id="FungiDB:ACJ73_09252"/>
<evidence type="ECO:0000313" key="9">
    <source>
        <dbReference type="EMBL" id="OJD13061.1"/>
    </source>
</evidence>
<name>A0A1J9QD13_9EURO</name>
<evidence type="ECO:0000256" key="5">
    <source>
        <dbReference type="ARBA" id="ARBA00022723"/>
    </source>
</evidence>